<keyword evidence="1" id="KW-1133">Transmembrane helix</keyword>
<dbReference type="AlphaFoldDB" id="A0AAV5T2L4"/>
<keyword evidence="1" id="KW-0812">Transmembrane</keyword>
<dbReference type="Proteomes" id="UP001432027">
    <property type="component" value="Unassembled WGS sequence"/>
</dbReference>
<dbReference type="EMBL" id="BTSX01000003">
    <property type="protein sequence ID" value="GMS89494.1"/>
    <property type="molecule type" value="Genomic_DNA"/>
</dbReference>
<keyword evidence="3" id="KW-1185">Reference proteome</keyword>
<gene>
    <name evidence="2" type="ORF">PENTCL1PPCAC_11669</name>
</gene>
<feature type="non-terminal residue" evidence="2">
    <location>
        <position position="72"/>
    </location>
</feature>
<name>A0AAV5T2L4_9BILA</name>
<feature type="non-terminal residue" evidence="2">
    <location>
        <position position="1"/>
    </location>
</feature>
<protein>
    <submittedName>
        <fullName evidence="2">Uncharacterized protein</fullName>
    </submittedName>
</protein>
<keyword evidence="1" id="KW-0472">Membrane</keyword>
<accession>A0AAV5T2L4</accession>
<evidence type="ECO:0000313" key="2">
    <source>
        <dbReference type="EMBL" id="GMS89494.1"/>
    </source>
</evidence>
<feature type="transmembrane region" description="Helical" evidence="1">
    <location>
        <begin position="23"/>
        <end position="46"/>
    </location>
</feature>
<sequence>SLIHDLQNVSLIYVLADDLHRKISIFTSIVCTFYSLWVAFVGLKFIAIYQNRKYDMEIGEVRSADEIKDEIY</sequence>
<organism evidence="2 3">
    <name type="scientific">Pristionchus entomophagus</name>
    <dbReference type="NCBI Taxonomy" id="358040"/>
    <lineage>
        <taxon>Eukaryota</taxon>
        <taxon>Metazoa</taxon>
        <taxon>Ecdysozoa</taxon>
        <taxon>Nematoda</taxon>
        <taxon>Chromadorea</taxon>
        <taxon>Rhabditida</taxon>
        <taxon>Rhabditina</taxon>
        <taxon>Diplogasteromorpha</taxon>
        <taxon>Diplogasteroidea</taxon>
        <taxon>Neodiplogasteridae</taxon>
        <taxon>Pristionchus</taxon>
    </lineage>
</organism>
<reference evidence="2" key="1">
    <citation type="submission" date="2023-10" db="EMBL/GenBank/DDBJ databases">
        <title>Genome assembly of Pristionchus species.</title>
        <authorList>
            <person name="Yoshida K."/>
            <person name="Sommer R.J."/>
        </authorList>
    </citation>
    <scope>NUCLEOTIDE SEQUENCE</scope>
    <source>
        <strain evidence="2">RS0144</strain>
    </source>
</reference>
<evidence type="ECO:0000313" key="3">
    <source>
        <dbReference type="Proteomes" id="UP001432027"/>
    </source>
</evidence>
<evidence type="ECO:0000256" key="1">
    <source>
        <dbReference type="SAM" id="Phobius"/>
    </source>
</evidence>
<comment type="caution">
    <text evidence="2">The sequence shown here is derived from an EMBL/GenBank/DDBJ whole genome shotgun (WGS) entry which is preliminary data.</text>
</comment>
<proteinExistence type="predicted"/>